<dbReference type="Pfam" id="PF00076">
    <property type="entry name" value="RRM_1"/>
    <property type="match status" value="1"/>
</dbReference>
<feature type="region of interest" description="Disordered" evidence="4">
    <location>
        <begin position="152"/>
        <end position="173"/>
    </location>
</feature>
<dbReference type="PANTHER" id="PTHR48032:SF17">
    <property type="entry name" value="RNA-BINDING PROTEIN MUSASHI HOMOLOG 2-LIKE ISOFORM X1"/>
    <property type="match status" value="1"/>
</dbReference>
<keyword evidence="7" id="KW-1185">Reference proteome</keyword>
<evidence type="ECO:0000256" key="3">
    <source>
        <dbReference type="PROSITE-ProRule" id="PRU00176"/>
    </source>
</evidence>
<protein>
    <recommendedName>
        <fullName evidence="5">RRM domain-containing protein</fullName>
    </recommendedName>
</protein>
<feature type="domain" description="RRM" evidence="5">
    <location>
        <begin position="37"/>
        <end position="111"/>
    </location>
</feature>
<dbReference type="SMART" id="SM00360">
    <property type="entry name" value="RRM"/>
    <property type="match status" value="1"/>
</dbReference>
<dbReference type="AlphaFoldDB" id="A0ABD0L431"/>
<organism evidence="6 7">
    <name type="scientific">Batillaria attramentaria</name>
    <dbReference type="NCBI Taxonomy" id="370345"/>
    <lineage>
        <taxon>Eukaryota</taxon>
        <taxon>Metazoa</taxon>
        <taxon>Spiralia</taxon>
        <taxon>Lophotrochozoa</taxon>
        <taxon>Mollusca</taxon>
        <taxon>Gastropoda</taxon>
        <taxon>Caenogastropoda</taxon>
        <taxon>Sorbeoconcha</taxon>
        <taxon>Cerithioidea</taxon>
        <taxon>Batillariidae</taxon>
        <taxon>Batillaria</taxon>
    </lineage>
</organism>
<dbReference type="PROSITE" id="PS50102">
    <property type="entry name" value="RRM"/>
    <property type="match status" value="1"/>
</dbReference>
<accession>A0ABD0L431</accession>
<dbReference type="EMBL" id="JACVVK020000087">
    <property type="protein sequence ID" value="KAK7494068.1"/>
    <property type="molecule type" value="Genomic_DNA"/>
</dbReference>
<keyword evidence="1" id="KW-0677">Repeat</keyword>
<reference evidence="6 7" key="1">
    <citation type="journal article" date="2023" name="Sci. Data">
        <title>Genome assembly of the Korean intertidal mud-creeper Batillaria attramentaria.</title>
        <authorList>
            <person name="Patra A.K."/>
            <person name="Ho P.T."/>
            <person name="Jun S."/>
            <person name="Lee S.J."/>
            <person name="Kim Y."/>
            <person name="Won Y.J."/>
        </authorList>
    </citation>
    <scope>NUCLEOTIDE SEQUENCE [LARGE SCALE GENOMIC DNA]</scope>
    <source>
        <strain evidence="6">Wonlab-2016</strain>
    </source>
</reference>
<dbReference type="Gene3D" id="3.30.70.330">
    <property type="match status" value="1"/>
</dbReference>
<evidence type="ECO:0000313" key="7">
    <source>
        <dbReference type="Proteomes" id="UP001519460"/>
    </source>
</evidence>
<dbReference type="PANTHER" id="PTHR48032">
    <property type="entry name" value="RNA-BINDING PROTEIN MUSASHI HOMOLOG RBP6"/>
    <property type="match status" value="1"/>
</dbReference>
<dbReference type="GO" id="GO:0003723">
    <property type="term" value="F:RNA binding"/>
    <property type="evidence" value="ECO:0007669"/>
    <property type="project" value="UniProtKB-UniRule"/>
</dbReference>
<gene>
    <name evidence="6" type="ORF">BaRGS_00014726</name>
</gene>
<evidence type="ECO:0000313" key="6">
    <source>
        <dbReference type="EMBL" id="KAK7494068.1"/>
    </source>
</evidence>
<dbReference type="SUPFAM" id="SSF54928">
    <property type="entry name" value="RNA-binding domain, RBD"/>
    <property type="match status" value="1"/>
</dbReference>
<evidence type="ECO:0000259" key="5">
    <source>
        <dbReference type="PROSITE" id="PS50102"/>
    </source>
</evidence>
<dbReference type="InterPro" id="IPR000504">
    <property type="entry name" value="RRM_dom"/>
</dbReference>
<dbReference type="InterPro" id="IPR035979">
    <property type="entry name" value="RBD_domain_sf"/>
</dbReference>
<dbReference type="Proteomes" id="UP001519460">
    <property type="component" value="Unassembled WGS sequence"/>
</dbReference>
<evidence type="ECO:0000256" key="1">
    <source>
        <dbReference type="ARBA" id="ARBA00022737"/>
    </source>
</evidence>
<proteinExistence type="predicted"/>
<keyword evidence="2 3" id="KW-0694">RNA-binding</keyword>
<sequence>MALGQCGIQDGIVHHSALSPCFSPSECALKGNGLFNMNIVAWGLALRGFASRLPKSLRNYFDKFGEIKETMVMKDPQTKRSRGFGFVTYRDPASVDKVLASGPHSIDSKTVPRWPYTLIVLTPGQLRSVQAGGCCAEFQFWTCVRSMDAALETSPPSPTDSHQRAVSSAPNEALKRKLDAQATNGPFSANLTCATLWLASVTVNCTTAALLSNDLDLFAQVHLASVTALHHRPAAAHTRTVSDLPAVSCHPPSRARMDNQYLLPLPLQVDPKVAFPRKMQPKALSTCLTQTPTPVLCVDCPFVCGCVLSSAMSGFGLGSTVVVLLPTLCTRLAKNTLLGQRFSPDLVVNSRASFRHQGVAWCIGG</sequence>
<evidence type="ECO:0000256" key="4">
    <source>
        <dbReference type="SAM" id="MobiDB-lite"/>
    </source>
</evidence>
<name>A0ABD0L431_9CAEN</name>
<evidence type="ECO:0000256" key="2">
    <source>
        <dbReference type="ARBA" id="ARBA00022884"/>
    </source>
</evidence>
<dbReference type="InterPro" id="IPR012677">
    <property type="entry name" value="Nucleotide-bd_a/b_plait_sf"/>
</dbReference>
<comment type="caution">
    <text evidence="6">The sequence shown here is derived from an EMBL/GenBank/DDBJ whole genome shotgun (WGS) entry which is preliminary data.</text>
</comment>